<protein>
    <submittedName>
        <fullName evidence="7">DNA replication initiation factor cdc45</fullName>
    </submittedName>
</protein>
<feature type="compositionally biased region" description="Acidic residues" evidence="6">
    <location>
        <begin position="356"/>
        <end position="367"/>
    </location>
</feature>
<comment type="caution">
    <text evidence="7">The sequence shown here is derived from an EMBL/GenBank/DDBJ whole genome shotgun (WGS) entry which is preliminary data.</text>
</comment>
<dbReference type="GO" id="GO:0000727">
    <property type="term" value="P:double-strand break repair via break-induced replication"/>
    <property type="evidence" value="ECO:0007669"/>
    <property type="project" value="TreeGrafter"/>
</dbReference>
<feature type="compositionally biased region" description="Low complexity" evidence="6">
    <location>
        <begin position="332"/>
        <end position="352"/>
    </location>
</feature>
<accession>A0A9W8LJU5</accession>
<gene>
    <name evidence="7" type="primary">CDC45</name>
    <name evidence="7" type="ORF">H4R18_002471</name>
</gene>
<evidence type="ECO:0000256" key="4">
    <source>
        <dbReference type="ARBA" id="ARBA00023242"/>
    </source>
</evidence>
<reference evidence="7" key="1">
    <citation type="submission" date="2022-07" db="EMBL/GenBank/DDBJ databases">
        <title>Phylogenomic reconstructions and comparative analyses of Kickxellomycotina fungi.</title>
        <authorList>
            <person name="Reynolds N.K."/>
            <person name="Stajich J.E."/>
            <person name="Barry K."/>
            <person name="Grigoriev I.V."/>
            <person name="Crous P."/>
            <person name="Smith M.E."/>
        </authorList>
    </citation>
    <scope>NUCLEOTIDE SEQUENCE</scope>
    <source>
        <strain evidence="7">NBRC 105414</strain>
    </source>
</reference>
<dbReference type="GO" id="GO:0003682">
    <property type="term" value="F:chromatin binding"/>
    <property type="evidence" value="ECO:0007669"/>
    <property type="project" value="TreeGrafter"/>
</dbReference>
<dbReference type="GO" id="GO:0006270">
    <property type="term" value="P:DNA replication initiation"/>
    <property type="evidence" value="ECO:0007669"/>
    <property type="project" value="InterPro"/>
</dbReference>
<evidence type="ECO:0000256" key="2">
    <source>
        <dbReference type="ARBA" id="ARBA00010727"/>
    </source>
</evidence>
<dbReference type="Proteomes" id="UP001140217">
    <property type="component" value="Unassembled WGS sequence"/>
</dbReference>
<dbReference type="GO" id="GO:0003688">
    <property type="term" value="F:DNA replication origin binding"/>
    <property type="evidence" value="ECO:0007669"/>
    <property type="project" value="TreeGrafter"/>
</dbReference>
<dbReference type="GO" id="GO:1902977">
    <property type="term" value="P:mitotic DNA replication preinitiation complex assembly"/>
    <property type="evidence" value="ECO:0007669"/>
    <property type="project" value="TreeGrafter"/>
</dbReference>
<sequence>MVYVPSARYEDAYRRIVDGAGAQAGTSVVVFASADADSLCALRILTALLKRDAIGHKIVPVTSYAEVAAQSQALVATNLQVRTAVLLNCGAQVDIQDAVGLRDDLAVVVVDSHRPFNLYNIFWHDQVHCLDDGDVEHNLAPLREAFEAVEFGTNSDEDDDTDNDDDDDDGDGDGDGGESEEDLTSEVGDKRGARNGGEGQGRRRRRRRRADMDPDEFVREQERRAQAREARTRHRQLIQAYYAQGAYHGQSCAVSMLALAEQLGMPPSLDTVWWAAVGASSQHMLHHIDADGYAVVVRRMRDLVRRVCPTAAAPSSLLQPQSGPGGMAAEPAGSSAALRSSASQTLLDSHLGLPGGDDDDDDNDDDGAPAPHEAPFDPHLAAISEEDDEAYLRAQAGAANNAEVGLLVSSSGVEQRVEIRESDELRFTLLRHWSLDSAMRFSPYVATRLATWSSKGRARLDLLLAKLGLSRAEAQAPFLHLAPDLKAKLYQKMAEIGSDYNMPDALYPGFVRDYGWRKSRVSASDMVLALLALLQRSTWEPEHPGQPVSGQQQQQHQRQAGGFFAAYDALQHFSVLQRGIAGAQVLQRAVVSQGVSMLERQAVKTLRHLRFAILGDLESGSVFSSPFALRQLAQFLMQTLREQRSGKSSAARPFVIAAPAAHSAEPADHPAATTDAAASTDGPSAGRLLVLGITPLDYALVQPHAPGAAFNRSTFSGESRNHFGLVFADVAAEIGADTRQGFFDTSVIEIRRSDMSTFVDRLRRHL</sequence>
<evidence type="ECO:0000313" key="7">
    <source>
        <dbReference type="EMBL" id="KAJ2782103.1"/>
    </source>
</evidence>
<comment type="similarity">
    <text evidence="2">Belongs to the CDC45 family.</text>
</comment>
<keyword evidence="7" id="KW-0396">Initiation factor</keyword>
<feature type="compositionally biased region" description="Basic and acidic residues" evidence="6">
    <location>
        <begin position="210"/>
        <end position="230"/>
    </location>
</feature>
<dbReference type="Pfam" id="PF02724">
    <property type="entry name" value="CDC45"/>
    <property type="match status" value="1"/>
</dbReference>
<keyword evidence="3" id="KW-0235">DNA replication</keyword>
<dbReference type="GO" id="GO:0003697">
    <property type="term" value="F:single-stranded DNA binding"/>
    <property type="evidence" value="ECO:0007669"/>
    <property type="project" value="TreeGrafter"/>
</dbReference>
<keyword evidence="5" id="KW-0131">Cell cycle</keyword>
<feature type="region of interest" description="Disordered" evidence="6">
    <location>
        <begin position="314"/>
        <end position="377"/>
    </location>
</feature>
<keyword evidence="7" id="KW-0648">Protein biosynthesis</keyword>
<dbReference type="GO" id="GO:0003743">
    <property type="term" value="F:translation initiation factor activity"/>
    <property type="evidence" value="ECO:0007669"/>
    <property type="project" value="UniProtKB-KW"/>
</dbReference>
<comment type="subcellular location">
    <subcellularLocation>
        <location evidence="1">Nucleus</location>
    </subcellularLocation>
</comment>
<dbReference type="AlphaFoldDB" id="A0A9W8LJU5"/>
<dbReference type="GO" id="GO:0031261">
    <property type="term" value="C:DNA replication preinitiation complex"/>
    <property type="evidence" value="ECO:0007669"/>
    <property type="project" value="TreeGrafter"/>
</dbReference>
<name>A0A9W8LJU5_9FUNG</name>
<dbReference type="OrthoDB" id="10258882at2759"/>
<keyword evidence="4" id="KW-0539">Nucleus</keyword>
<evidence type="ECO:0000256" key="1">
    <source>
        <dbReference type="ARBA" id="ARBA00004123"/>
    </source>
</evidence>
<dbReference type="InterPro" id="IPR003874">
    <property type="entry name" value="CDC45"/>
</dbReference>
<proteinExistence type="inferred from homology"/>
<organism evidence="7 8">
    <name type="scientific">Coemansia javaensis</name>
    <dbReference type="NCBI Taxonomy" id="2761396"/>
    <lineage>
        <taxon>Eukaryota</taxon>
        <taxon>Fungi</taxon>
        <taxon>Fungi incertae sedis</taxon>
        <taxon>Zoopagomycota</taxon>
        <taxon>Kickxellomycotina</taxon>
        <taxon>Kickxellomycetes</taxon>
        <taxon>Kickxellales</taxon>
        <taxon>Kickxellaceae</taxon>
        <taxon>Coemansia</taxon>
    </lineage>
</organism>
<dbReference type="PANTHER" id="PTHR10507:SF0">
    <property type="entry name" value="CELL DIVISION CONTROL PROTEIN 45 HOMOLOG"/>
    <property type="match status" value="1"/>
</dbReference>
<feature type="compositionally biased region" description="Acidic residues" evidence="6">
    <location>
        <begin position="155"/>
        <end position="184"/>
    </location>
</feature>
<evidence type="ECO:0000256" key="3">
    <source>
        <dbReference type="ARBA" id="ARBA00022705"/>
    </source>
</evidence>
<dbReference type="PANTHER" id="PTHR10507">
    <property type="entry name" value="CDC45-RELATED PROTEIN"/>
    <property type="match status" value="1"/>
</dbReference>
<dbReference type="EMBL" id="JANBUL010000082">
    <property type="protein sequence ID" value="KAJ2782103.1"/>
    <property type="molecule type" value="Genomic_DNA"/>
</dbReference>
<feature type="region of interest" description="Disordered" evidence="6">
    <location>
        <begin position="151"/>
        <end position="231"/>
    </location>
</feature>
<evidence type="ECO:0000313" key="8">
    <source>
        <dbReference type="Proteomes" id="UP001140217"/>
    </source>
</evidence>
<feature type="region of interest" description="Disordered" evidence="6">
    <location>
        <begin position="661"/>
        <end position="680"/>
    </location>
</feature>
<evidence type="ECO:0000256" key="5">
    <source>
        <dbReference type="ARBA" id="ARBA00023306"/>
    </source>
</evidence>
<keyword evidence="8" id="KW-1185">Reference proteome</keyword>
<evidence type="ECO:0000256" key="6">
    <source>
        <dbReference type="SAM" id="MobiDB-lite"/>
    </source>
</evidence>